<dbReference type="InterPro" id="IPR043917">
    <property type="entry name" value="DUF5753"/>
</dbReference>
<dbReference type="Gene3D" id="1.10.260.40">
    <property type="entry name" value="lambda repressor-like DNA-binding domains"/>
    <property type="match status" value="1"/>
</dbReference>
<evidence type="ECO:0000313" key="2">
    <source>
        <dbReference type="EMBL" id="MQS39174.1"/>
    </source>
</evidence>
<proteinExistence type="predicted"/>
<feature type="domain" description="HTH cro/C1-type" evidence="1">
    <location>
        <begin position="18"/>
        <end position="72"/>
    </location>
</feature>
<evidence type="ECO:0000259" key="1">
    <source>
        <dbReference type="PROSITE" id="PS50943"/>
    </source>
</evidence>
<organism evidence="2 3">
    <name type="scientific">Streptomyces katsurahamanus</name>
    <dbReference type="NCBI Taxonomy" id="2577098"/>
    <lineage>
        <taxon>Bacteria</taxon>
        <taxon>Bacillati</taxon>
        <taxon>Actinomycetota</taxon>
        <taxon>Actinomycetes</taxon>
        <taxon>Kitasatosporales</taxon>
        <taxon>Streptomycetaceae</taxon>
        <taxon>Streptomyces</taxon>
    </lineage>
</organism>
<dbReference type="InterPro" id="IPR001387">
    <property type="entry name" value="Cro/C1-type_HTH"/>
</dbReference>
<name>A0ABW9P297_9ACTN</name>
<dbReference type="Pfam" id="PF13560">
    <property type="entry name" value="HTH_31"/>
    <property type="match status" value="1"/>
</dbReference>
<dbReference type="Proteomes" id="UP000460558">
    <property type="component" value="Unassembled WGS sequence"/>
</dbReference>
<dbReference type="PROSITE" id="PS50943">
    <property type="entry name" value="HTH_CROC1"/>
    <property type="match status" value="1"/>
</dbReference>
<dbReference type="EMBL" id="VDEQ01000305">
    <property type="protein sequence ID" value="MQS39174.1"/>
    <property type="molecule type" value="Genomic_DNA"/>
</dbReference>
<dbReference type="SMART" id="SM00530">
    <property type="entry name" value="HTH_XRE"/>
    <property type="match status" value="1"/>
</dbReference>
<keyword evidence="3" id="KW-1185">Reference proteome</keyword>
<gene>
    <name evidence="2" type="ORF">FFZ77_27425</name>
</gene>
<comment type="caution">
    <text evidence="2">The sequence shown here is derived from an EMBL/GenBank/DDBJ whole genome shotgun (WGS) entry which is preliminary data.</text>
</comment>
<evidence type="ECO:0000313" key="3">
    <source>
        <dbReference type="Proteomes" id="UP000460558"/>
    </source>
</evidence>
<dbReference type="InterPro" id="IPR010982">
    <property type="entry name" value="Lambda_DNA-bd_dom_sf"/>
</dbReference>
<protein>
    <submittedName>
        <fullName evidence="2">Helix-turn-helix domain-containing protein</fullName>
    </submittedName>
</protein>
<dbReference type="SUPFAM" id="SSF47413">
    <property type="entry name" value="lambda repressor-like DNA-binding domains"/>
    <property type="match status" value="1"/>
</dbReference>
<dbReference type="RefSeq" id="WP_153486578.1">
    <property type="nucleotide sequence ID" value="NZ_VDEQ01000305.1"/>
</dbReference>
<accession>A0ABW9P297</accession>
<dbReference type="Pfam" id="PF19054">
    <property type="entry name" value="DUF5753"/>
    <property type="match status" value="1"/>
</dbReference>
<dbReference type="CDD" id="cd00093">
    <property type="entry name" value="HTH_XRE"/>
    <property type="match status" value="1"/>
</dbReference>
<sequence length="282" mass="31370">MPPRSYPTARQRRLGAELRKLRERAGMSGSTAAAFLGGERAQISHIESGRYGVSAERVRRLAAHYSATDKHLVDALASMAEERTKGWWEAYRGVLSPGFLDLAELEHHATSLRQIEMLHIPGLLQIKEYARELMLGGIAALAPAEAGPRVEHRMARRGVFDRPVPMEYEALVHEAALRMRYCAGGVVREQLDFMHEVSQWPSVTLRIIPFEAQITGSVHSAMYVGATIPQLDTVQLDSAFGSGFLDAEAQLARYRLLFDSVRAAALDPDASRAVLRRIARER</sequence>
<reference evidence="2 3" key="1">
    <citation type="submission" date="2019-06" db="EMBL/GenBank/DDBJ databases">
        <title>Comparative genomics and metabolomics analyses of clavulanic acid producing Streptomyces species provides insight into specialized metabolism and evolution of beta-lactam biosynthetic gene clusters.</title>
        <authorList>
            <person name="Moore M.A."/>
            <person name="Cruz-Morales P."/>
            <person name="Barona Gomez F."/>
            <person name="Kapil T."/>
        </authorList>
    </citation>
    <scope>NUCLEOTIDE SEQUENCE [LARGE SCALE GENOMIC DNA]</scope>
    <source>
        <strain evidence="2 3">T-272</strain>
    </source>
</reference>